<evidence type="ECO:0000313" key="4">
    <source>
        <dbReference type="Proteomes" id="UP001155840"/>
    </source>
</evidence>
<dbReference type="SUPFAM" id="SSF47413">
    <property type="entry name" value="lambda repressor-like DNA-binding domains"/>
    <property type="match status" value="1"/>
</dbReference>
<dbReference type="EMBL" id="JAANCM010000004">
    <property type="protein sequence ID" value="NHT75962.1"/>
    <property type="molecule type" value="Genomic_DNA"/>
</dbReference>
<accession>A0AA44CCF7</accession>
<sequence>MANNLRSLRKLKNLKLQDAADLMGVSRSQYVKLERGERRLTSDYIAQAAKAFGVDEASVIADQRTSRIVGRVGAGSEAHFYVDGDEEFEEVPTPPGGTEHTVGLEIRGDSIGPFFNQWLVFYDDVRNPVTADLIGHLCIVETIEGKVLVKKLMKGSEQGLFHLLSQTESPMEDQDLVWAAKVTALTPR</sequence>
<dbReference type="Gene3D" id="1.10.260.40">
    <property type="entry name" value="lambda repressor-like DNA-binding domains"/>
    <property type="match status" value="1"/>
</dbReference>
<organism evidence="3 4">
    <name type="scientific">Ferranicluibacter rubi</name>
    <dbReference type="NCBI Taxonomy" id="2715133"/>
    <lineage>
        <taxon>Bacteria</taxon>
        <taxon>Pseudomonadati</taxon>
        <taxon>Pseudomonadota</taxon>
        <taxon>Alphaproteobacteria</taxon>
        <taxon>Hyphomicrobiales</taxon>
        <taxon>Rhizobiaceae</taxon>
        <taxon>Ferranicluibacter</taxon>
    </lineage>
</organism>
<proteinExistence type="predicted"/>
<dbReference type="SMART" id="SM00530">
    <property type="entry name" value="HTH_XRE"/>
    <property type="match status" value="1"/>
</dbReference>
<dbReference type="CDD" id="cd00093">
    <property type="entry name" value="HTH_XRE"/>
    <property type="match status" value="1"/>
</dbReference>
<reference evidence="3" key="1">
    <citation type="submission" date="2020-03" db="EMBL/GenBank/DDBJ databases">
        <title>Ferranicluibacter endophyticum gen. nov., sp. nov., a new genus isolated from Rubus ulmifolius Schott. stem.</title>
        <authorList>
            <person name="Roca-Couso R."/>
            <person name="Flores-Felix J.D."/>
            <person name="Igual J.M."/>
            <person name="Rivas R."/>
        </authorList>
    </citation>
    <scope>NUCLEOTIDE SEQUENCE</scope>
    <source>
        <strain evidence="3">CRRU44</strain>
    </source>
</reference>
<comment type="caution">
    <text evidence="3">The sequence shown here is derived from an EMBL/GenBank/DDBJ whole genome shotgun (WGS) entry which is preliminary data.</text>
</comment>
<gene>
    <name evidence="2" type="ORF">G8E10_09105</name>
    <name evidence="3" type="ORF">G8E10_09440</name>
</gene>
<evidence type="ECO:0000313" key="2">
    <source>
        <dbReference type="EMBL" id="NHT75902.1"/>
    </source>
</evidence>
<keyword evidence="4" id="KW-1185">Reference proteome</keyword>
<dbReference type="InterPro" id="IPR001387">
    <property type="entry name" value="Cro/C1-type_HTH"/>
</dbReference>
<dbReference type="InterPro" id="IPR010982">
    <property type="entry name" value="Lambda_DNA-bd_dom_sf"/>
</dbReference>
<protein>
    <submittedName>
        <fullName evidence="3">Helix-turn-helix domain-containing protein</fullName>
    </submittedName>
</protein>
<dbReference type="Proteomes" id="UP001155840">
    <property type="component" value="Unassembled WGS sequence"/>
</dbReference>
<dbReference type="Pfam" id="PF01381">
    <property type="entry name" value="HTH_3"/>
    <property type="match status" value="1"/>
</dbReference>
<feature type="domain" description="HTH cro/C1-type" evidence="1">
    <location>
        <begin position="5"/>
        <end position="59"/>
    </location>
</feature>
<dbReference type="AlphaFoldDB" id="A0AA44CCF7"/>
<name>A0AA44CCF7_9HYPH</name>
<dbReference type="GO" id="GO:0003677">
    <property type="term" value="F:DNA binding"/>
    <property type="evidence" value="ECO:0007669"/>
    <property type="project" value="InterPro"/>
</dbReference>
<dbReference type="EMBL" id="JAANCM010000004">
    <property type="protein sequence ID" value="NHT75902.1"/>
    <property type="molecule type" value="Genomic_DNA"/>
</dbReference>
<evidence type="ECO:0000259" key="1">
    <source>
        <dbReference type="PROSITE" id="PS50943"/>
    </source>
</evidence>
<dbReference type="PROSITE" id="PS50943">
    <property type="entry name" value="HTH_CROC1"/>
    <property type="match status" value="1"/>
</dbReference>
<evidence type="ECO:0000313" key="3">
    <source>
        <dbReference type="EMBL" id="NHT75962.1"/>
    </source>
</evidence>
<dbReference type="Gene3D" id="2.10.109.10">
    <property type="entry name" value="Umud Fragment, subunit A"/>
    <property type="match status" value="1"/>
</dbReference>